<accession>A0ABS1J9V5</accession>
<feature type="transmembrane region" description="Helical" evidence="1">
    <location>
        <begin position="24"/>
        <end position="47"/>
    </location>
</feature>
<sequence>MALLLPILLSVVATILYIALRPRMGAIGLVLLNFVIYGIASIWWFFLRDTDGLSQVLGVAIFAGAFVILSIIGSLLVREKNRA</sequence>
<proteinExistence type="predicted"/>
<gene>
    <name evidence="2" type="ORF">JJB07_09175</name>
</gene>
<evidence type="ECO:0008006" key="4">
    <source>
        <dbReference type="Google" id="ProtNLM"/>
    </source>
</evidence>
<keyword evidence="3" id="KW-1185">Reference proteome</keyword>
<evidence type="ECO:0000313" key="2">
    <source>
        <dbReference type="EMBL" id="MBL0386824.1"/>
    </source>
</evidence>
<reference evidence="2 3" key="1">
    <citation type="submission" date="2021-01" db="EMBL/GenBank/DDBJ databases">
        <title>Tumebacillus sp. strain ITR2 16S ribosomal RNA gene Genome sequencing and assembly.</title>
        <authorList>
            <person name="Kang M."/>
        </authorList>
    </citation>
    <scope>NUCLEOTIDE SEQUENCE [LARGE SCALE GENOMIC DNA]</scope>
    <source>
        <strain evidence="2 3">ITR2</strain>
    </source>
</reference>
<evidence type="ECO:0000313" key="3">
    <source>
        <dbReference type="Proteomes" id="UP000602284"/>
    </source>
</evidence>
<feature type="transmembrane region" description="Helical" evidence="1">
    <location>
        <begin position="56"/>
        <end position="77"/>
    </location>
</feature>
<keyword evidence="1" id="KW-1133">Transmembrane helix</keyword>
<name>A0ABS1J9V5_9BACL</name>
<keyword evidence="1" id="KW-0812">Transmembrane</keyword>
<organism evidence="2 3">
    <name type="scientific">Tumebacillus amylolyticus</name>
    <dbReference type="NCBI Taxonomy" id="2801339"/>
    <lineage>
        <taxon>Bacteria</taxon>
        <taxon>Bacillati</taxon>
        <taxon>Bacillota</taxon>
        <taxon>Bacilli</taxon>
        <taxon>Bacillales</taxon>
        <taxon>Alicyclobacillaceae</taxon>
        <taxon>Tumebacillus</taxon>
    </lineage>
</organism>
<keyword evidence="1" id="KW-0472">Membrane</keyword>
<evidence type="ECO:0000256" key="1">
    <source>
        <dbReference type="SAM" id="Phobius"/>
    </source>
</evidence>
<comment type="caution">
    <text evidence="2">The sequence shown here is derived from an EMBL/GenBank/DDBJ whole genome shotgun (WGS) entry which is preliminary data.</text>
</comment>
<dbReference type="EMBL" id="JAEQNB010000002">
    <property type="protein sequence ID" value="MBL0386824.1"/>
    <property type="molecule type" value="Genomic_DNA"/>
</dbReference>
<protein>
    <recommendedName>
        <fullName evidence="4">DUF2651 domain-containing protein</fullName>
    </recommendedName>
</protein>
<dbReference type="Proteomes" id="UP000602284">
    <property type="component" value="Unassembled WGS sequence"/>
</dbReference>
<dbReference type="RefSeq" id="WP_201633964.1">
    <property type="nucleotide sequence ID" value="NZ_JAEQNB010000002.1"/>
</dbReference>